<dbReference type="OrthoDB" id="408954at2759"/>
<dbReference type="eggNOG" id="KOG0874">
    <property type="taxonomic scope" value="Eukaryota"/>
</dbReference>
<dbReference type="GO" id="GO:0102772">
    <property type="term" value="F:sphingolipid C4-monooxygenase activity"/>
    <property type="evidence" value="ECO:0007669"/>
    <property type="project" value="EnsemblFungi"/>
</dbReference>
<sequence length="351" mass="40871">MNCSDSVRYPFLHGPQPPISLKARPDLLSWMSDGTFALVAPVVAYWVFSLFFHVIDTFKLLEKYRIHPPEEIASKNHASRLNVLAEVIFQHLLQTVVGFWFNRWDGHPVTGFEKREMWNWRRNVPGVVPDVLVVWAYRYGLSFVKLTLGFMFIDTWQYWLHYLMHANRRLYKMFHSVHHRLYVPYAYGALYNAPMEGLILDTLGTGLAMVLTGLTHREELVLFTFATLKTVDDHCGYAIPADPFQWFFPNNAVYHDIHHQTFGMNYNFAQPFFTFWDSLVNTQYPDFQAYSKQQRRISIDKYKEFLAKREQEKREKIAKLKDANAFIKDKTDAVASGVAAHVTAQVASVTA</sequence>
<dbReference type="STRING" id="1071380.I2GVD8"/>
<evidence type="ECO:0000313" key="8">
    <source>
        <dbReference type="EMBL" id="CCH58090.1"/>
    </source>
</evidence>
<dbReference type="InterPro" id="IPR050307">
    <property type="entry name" value="Sterol_Desaturase_Related"/>
</dbReference>
<gene>
    <name evidence="8" type="primary">TBLA0A02900</name>
    <name evidence="8" type="ORF">TBLA_0A02900</name>
</gene>
<feature type="transmembrane region" description="Helical" evidence="6">
    <location>
        <begin position="139"/>
        <end position="160"/>
    </location>
</feature>
<dbReference type="Proteomes" id="UP000002866">
    <property type="component" value="Chromosome 1"/>
</dbReference>
<dbReference type="GO" id="GO:0005506">
    <property type="term" value="F:iron ion binding"/>
    <property type="evidence" value="ECO:0007669"/>
    <property type="project" value="InterPro"/>
</dbReference>
<dbReference type="GO" id="GO:0051999">
    <property type="term" value="P:mannosyl-inositol phosphorylceramide biosynthetic process"/>
    <property type="evidence" value="ECO:0007669"/>
    <property type="project" value="EnsemblFungi"/>
</dbReference>
<evidence type="ECO:0000256" key="5">
    <source>
        <dbReference type="SAM" id="Coils"/>
    </source>
</evidence>
<evidence type="ECO:0000256" key="4">
    <source>
        <dbReference type="ARBA" id="ARBA00023136"/>
    </source>
</evidence>
<dbReference type="Pfam" id="PF04116">
    <property type="entry name" value="FA_hydroxylase"/>
    <property type="match status" value="1"/>
</dbReference>
<name>I2GVD8_HENB6</name>
<comment type="subcellular location">
    <subcellularLocation>
        <location evidence="1">Membrane</location>
    </subcellularLocation>
</comment>
<feature type="coiled-coil region" evidence="5">
    <location>
        <begin position="303"/>
        <end position="330"/>
    </location>
</feature>
<dbReference type="KEGG" id="tbl:TBLA_0A02900"/>
<dbReference type="FunCoup" id="I2GVD8">
    <property type="interactions" value="120"/>
</dbReference>
<evidence type="ECO:0000259" key="7">
    <source>
        <dbReference type="Pfam" id="PF04116"/>
    </source>
</evidence>
<keyword evidence="2 6" id="KW-0812">Transmembrane</keyword>
<dbReference type="GeneID" id="14492890"/>
<evidence type="ECO:0000256" key="3">
    <source>
        <dbReference type="ARBA" id="ARBA00022989"/>
    </source>
</evidence>
<feature type="transmembrane region" description="Helical" evidence="6">
    <location>
        <begin position="35"/>
        <end position="55"/>
    </location>
</feature>
<dbReference type="GO" id="GO:0042284">
    <property type="term" value="F:sphingolipid delta-4 desaturase activity"/>
    <property type="evidence" value="ECO:0007669"/>
    <property type="project" value="EnsemblFungi"/>
</dbReference>
<evidence type="ECO:0000313" key="9">
    <source>
        <dbReference type="Proteomes" id="UP000002866"/>
    </source>
</evidence>
<feature type="domain" description="Fatty acid hydroxylase" evidence="7">
    <location>
        <begin position="147"/>
        <end position="282"/>
    </location>
</feature>
<dbReference type="HOGENOM" id="CLU_043293_1_1_1"/>
<evidence type="ECO:0000256" key="2">
    <source>
        <dbReference type="ARBA" id="ARBA00022692"/>
    </source>
</evidence>
<keyword evidence="4 6" id="KW-0472">Membrane</keyword>
<keyword evidence="3 6" id="KW-1133">Transmembrane helix</keyword>
<dbReference type="RefSeq" id="XP_004177609.1">
    <property type="nucleotide sequence ID" value="XM_004177561.1"/>
</dbReference>
<dbReference type="InterPro" id="IPR006694">
    <property type="entry name" value="Fatty_acid_hydroxylase"/>
</dbReference>
<evidence type="ECO:0000256" key="1">
    <source>
        <dbReference type="ARBA" id="ARBA00004370"/>
    </source>
</evidence>
<accession>I2GVD8</accession>
<protein>
    <recommendedName>
        <fullName evidence="7">Fatty acid hydroxylase domain-containing protein</fullName>
    </recommendedName>
</protein>
<dbReference type="PANTHER" id="PTHR11863">
    <property type="entry name" value="STEROL DESATURASE"/>
    <property type="match status" value="1"/>
</dbReference>
<reference evidence="8 9" key="1">
    <citation type="journal article" date="2011" name="Proc. Natl. Acad. Sci. U.S.A.">
        <title>Evolutionary erosion of yeast sex chromosomes by mating-type switching accidents.</title>
        <authorList>
            <person name="Gordon J.L."/>
            <person name="Armisen D."/>
            <person name="Proux-Wera E."/>
            <person name="Oheigeartaigh S.S."/>
            <person name="Byrne K.P."/>
            <person name="Wolfe K.H."/>
        </authorList>
    </citation>
    <scope>NUCLEOTIDE SEQUENCE [LARGE SCALE GENOMIC DNA]</scope>
    <source>
        <strain evidence="9">ATCC 34711 / CBS 6284 / DSM 70876 / NBRC 10599 / NRRL Y-10934 / UCD 77-7</strain>
    </source>
</reference>
<organism evidence="8 9">
    <name type="scientific">Henningerozyma blattae (strain ATCC 34711 / CBS 6284 / DSM 70876 / NBRC 10599 / NRRL Y-10934 / UCD 77-7)</name>
    <name type="common">Yeast</name>
    <name type="synonym">Tetrapisispora blattae</name>
    <dbReference type="NCBI Taxonomy" id="1071380"/>
    <lineage>
        <taxon>Eukaryota</taxon>
        <taxon>Fungi</taxon>
        <taxon>Dikarya</taxon>
        <taxon>Ascomycota</taxon>
        <taxon>Saccharomycotina</taxon>
        <taxon>Saccharomycetes</taxon>
        <taxon>Saccharomycetales</taxon>
        <taxon>Saccharomycetaceae</taxon>
        <taxon>Henningerozyma</taxon>
    </lineage>
</organism>
<dbReference type="GO" id="GO:0005789">
    <property type="term" value="C:endoplasmic reticulum membrane"/>
    <property type="evidence" value="ECO:0007669"/>
    <property type="project" value="EnsemblFungi"/>
</dbReference>
<dbReference type="EMBL" id="HE806316">
    <property type="protein sequence ID" value="CCH58090.1"/>
    <property type="molecule type" value="Genomic_DNA"/>
</dbReference>
<evidence type="ECO:0000256" key="6">
    <source>
        <dbReference type="SAM" id="Phobius"/>
    </source>
</evidence>
<proteinExistence type="predicted"/>
<dbReference type="OMA" id="FFIFWDR"/>
<keyword evidence="5" id="KW-0175">Coiled coil</keyword>
<dbReference type="AlphaFoldDB" id="I2GVD8"/>
<keyword evidence="9" id="KW-1185">Reference proteome</keyword>
<dbReference type="InParanoid" id="I2GVD8"/>